<protein>
    <submittedName>
        <fullName evidence="1">Uncharacterized protein</fullName>
    </submittedName>
</protein>
<reference evidence="1 2" key="1">
    <citation type="journal article" date="2022" name="bioRxiv">
        <title>An ancient truncated duplication of the anti-Mullerian hormone receptor type 2 gene is a potential conserved master sex determinant in the Pangasiidae catfish family.</title>
        <authorList>
            <person name="Wen M."/>
            <person name="Pan Q."/>
            <person name="Jouanno E."/>
            <person name="Montfort J."/>
            <person name="Zahm M."/>
            <person name="Cabau C."/>
            <person name="Klopp C."/>
            <person name="Iampietro C."/>
            <person name="Roques C."/>
            <person name="Bouchez O."/>
            <person name="Castinel A."/>
            <person name="Donnadieu C."/>
            <person name="Parrinello H."/>
            <person name="Poncet C."/>
            <person name="Belmonte E."/>
            <person name="Gautier V."/>
            <person name="Avarre J.-C."/>
            <person name="Dugue R."/>
            <person name="Gustiano R."/>
            <person name="Ha T.T.T."/>
            <person name="Campet M."/>
            <person name="Sriphairoj K."/>
            <person name="Ribolli J."/>
            <person name="de Almeida F.L."/>
            <person name="Desvignes T."/>
            <person name="Postlethwait J.H."/>
            <person name="Bucao C.F."/>
            <person name="Robinson-Rechavi M."/>
            <person name="Bobe J."/>
            <person name="Herpin A."/>
            <person name="Guiguen Y."/>
        </authorList>
    </citation>
    <scope>NUCLEOTIDE SEQUENCE [LARGE SCALE GENOMIC DNA]</scope>
    <source>
        <strain evidence="1">YG-Dec2019</strain>
    </source>
</reference>
<comment type="caution">
    <text evidence="1">The sequence shown here is derived from an EMBL/GenBank/DDBJ whole genome shotgun (WGS) entry which is preliminary data.</text>
</comment>
<evidence type="ECO:0000313" key="1">
    <source>
        <dbReference type="EMBL" id="MCI4384346.1"/>
    </source>
</evidence>
<dbReference type="EMBL" id="CM040465">
    <property type="protein sequence ID" value="MCI4384346.1"/>
    <property type="molecule type" value="Genomic_DNA"/>
</dbReference>
<evidence type="ECO:0000313" key="2">
    <source>
        <dbReference type="Proteomes" id="UP000829447"/>
    </source>
</evidence>
<accession>A0ACC5WZL4</accession>
<keyword evidence="2" id="KW-1185">Reference proteome</keyword>
<sequence>MDINMVLGGQDSVLLASSPDQAVSRLKHPCEEQDRSCSPSVLHYVTSTWKDGLLNRKRPFVGRCCHSCTPQSQGRLFNSSIPSLGLRNVIYINETHTRHRGWLARRLSYVLFVLERDVHKDMFARNVVDNVLNNARQELII</sequence>
<gene>
    <name evidence="1" type="ORF">PGIGA_G00037640</name>
</gene>
<proteinExistence type="predicted"/>
<name>A0ACC5WZL4_PANGG</name>
<dbReference type="Proteomes" id="UP000829447">
    <property type="component" value="Linkage Group LG12"/>
</dbReference>
<organism evidence="1 2">
    <name type="scientific">Pangasianodon gigas</name>
    <name type="common">Mekong giant catfish</name>
    <name type="synonym">Pangasius gigas</name>
    <dbReference type="NCBI Taxonomy" id="30993"/>
    <lineage>
        <taxon>Eukaryota</taxon>
        <taxon>Metazoa</taxon>
        <taxon>Chordata</taxon>
        <taxon>Craniata</taxon>
        <taxon>Vertebrata</taxon>
        <taxon>Euteleostomi</taxon>
        <taxon>Actinopterygii</taxon>
        <taxon>Neopterygii</taxon>
        <taxon>Teleostei</taxon>
        <taxon>Ostariophysi</taxon>
        <taxon>Siluriformes</taxon>
        <taxon>Pangasiidae</taxon>
        <taxon>Pangasianodon</taxon>
    </lineage>
</organism>